<keyword evidence="3" id="KW-1185">Reference proteome</keyword>
<accession>A0ABS4AWA1</accession>
<comment type="caution">
    <text evidence="2">The sequence shown here is derived from an EMBL/GenBank/DDBJ whole genome shotgun (WGS) entry which is preliminary data.</text>
</comment>
<dbReference type="InterPro" id="IPR006115">
    <property type="entry name" value="6PGDH_NADP-bd"/>
</dbReference>
<protein>
    <recommendedName>
        <fullName evidence="1">6-phosphogluconate dehydrogenase NADP-binding domain-containing protein</fullName>
    </recommendedName>
</protein>
<organism evidence="2 3">
    <name type="scientific">Roseomonas nitratireducens</name>
    <dbReference type="NCBI Taxonomy" id="2820810"/>
    <lineage>
        <taxon>Bacteria</taxon>
        <taxon>Pseudomonadati</taxon>
        <taxon>Pseudomonadota</taxon>
        <taxon>Alphaproteobacteria</taxon>
        <taxon>Acetobacterales</taxon>
        <taxon>Roseomonadaceae</taxon>
        <taxon>Roseomonas</taxon>
    </lineage>
</organism>
<sequence length="103" mass="10372">MPDSAPLAVEVPDREARRDPLVVLGLGHVGLPLALEAAASGFEVTGCDIDPAAADRAAAAWRAAGATGRFAATTDAATLPSLAPVAFDPFGLLPRDAGRVVVV</sequence>
<name>A0ABS4AWA1_9PROT</name>
<evidence type="ECO:0000259" key="1">
    <source>
        <dbReference type="Pfam" id="PF03446"/>
    </source>
</evidence>
<dbReference type="RefSeq" id="WP_209353041.1">
    <property type="nucleotide sequence ID" value="NZ_JAGIYZ010000017.1"/>
</dbReference>
<gene>
    <name evidence="2" type="ORF">J5Y09_17140</name>
</gene>
<dbReference type="Pfam" id="PF03446">
    <property type="entry name" value="NAD_binding_2"/>
    <property type="match status" value="1"/>
</dbReference>
<reference evidence="2 3" key="1">
    <citation type="submission" date="2021-03" db="EMBL/GenBank/DDBJ databases">
        <authorList>
            <person name="So Y."/>
        </authorList>
    </citation>
    <scope>NUCLEOTIDE SEQUENCE [LARGE SCALE GENOMIC DNA]</scope>
    <source>
        <strain evidence="2 3">PWR1</strain>
    </source>
</reference>
<evidence type="ECO:0000313" key="2">
    <source>
        <dbReference type="EMBL" id="MBP0465655.1"/>
    </source>
</evidence>
<evidence type="ECO:0000313" key="3">
    <source>
        <dbReference type="Proteomes" id="UP000680815"/>
    </source>
</evidence>
<proteinExistence type="predicted"/>
<dbReference type="InterPro" id="IPR036291">
    <property type="entry name" value="NAD(P)-bd_dom_sf"/>
</dbReference>
<dbReference type="Proteomes" id="UP000680815">
    <property type="component" value="Unassembled WGS sequence"/>
</dbReference>
<dbReference type="EMBL" id="JAGIYZ010000017">
    <property type="protein sequence ID" value="MBP0465655.1"/>
    <property type="molecule type" value="Genomic_DNA"/>
</dbReference>
<feature type="domain" description="6-phosphogluconate dehydrogenase NADP-binding" evidence="1">
    <location>
        <begin position="23"/>
        <end position="70"/>
    </location>
</feature>
<dbReference type="SUPFAM" id="SSF51735">
    <property type="entry name" value="NAD(P)-binding Rossmann-fold domains"/>
    <property type="match status" value="1"/>
</dbReference>
<dbReference type="Gene3D" id="3.40.50.720">
    <property type="entry name" value="NAD(P)-binding Rossmann-like Domain"/>
    <property type="match status" value="1"/>
</dbReference>